<gene>
    <name evidence="5" type="ORF">Smic_22160</name>
</gene>
<dbReference type="Gene3D" id="2.180.10.10">
    <property type="entry name" value="RHS repeat-associated core"/>
    <property type="match status" value="1"/>
</dbReference>
<feature type="region of interest" description="Disordered" evidence="2">
    <location>
        <begin position="87"/>
        <end position="115"/>
    </location>
</feature>
<protein>
    <recommendedName>
        <fullName evidence="4">Teneurin-like YD-shell domain-containing protein</fullName>
    </recommendedName>
</protein>
<evidence type="ECO:0000313" key="6">
    <source>
        <dbReference type="Proteomes" id="UP000498740"/>
    </source>
</evidence>
<dbReference type="PANTHER" id="PTHR32305:SF17">
    <property type="entry name" value="TRNA NUCLEASE WAPA"/>
    <property type="match status" value="1"/>
</dbReference>
<dbReference type="Pfam" id="PF25023">
    <property type="entry name" value="TEN_YD-shell"/>
    <property type="match status" value="1"/>
</dbReference>
<keyword evidence="1" id="KW-0677">Repeat</keyword>
<name>A0A7J0CMD0_STRMI</name>
<feature type="compositionally biased region" description="Polar residues" evidence="2">
    <location>
        <begin position="1662"/>
        <end position="1689"/>
    </location>
</feature>
<evidence type="ECO:0000256" key="2">
    <source>
        <dbReference type="SAM" id="MobiDB-lite"/>
    </source>
</evidence>
<proteinExistence type="predicted"/>
<feature type="region of interest" description="Disordered" evidence="2">
    <location>
        <begin position="1660"/>
        <end position="1697"/>
    </location>
</feature>
<dbReference type="InterPro" id="IPR050708">
    <property type="entry name" value="T6SS_VgrG/RHS"/>
</dbReference>
<dbReference type="NCBIfam" id="TIGR01643">
    <property type="entry name" value="YD_repeat_2x"/>
    <property type="match status" value="1"/>
</dbReference>
<feature type="region of interest" description="Disordered" evidence="2">
    <location>
        <begin position="17"/>
        <end position="75"/>
    </location>
</feature>
<reference evidence="5 6" key="1">
    <citation type="submission" date="2020-05" db="EMBL/GenBank/DDBJ databases">
        <title>Whole genome shotgun sequence of Streptomyces microflavus NBRC 13062.</title>
        <authorList>
            <person name="Komaki H."/>
            <person name="Tamura T."/>
        </authorList>
    </citation>
    <scope>NUCLEOTIDE SEQUENCE [LARGE SCALE GENOMIC DNA]</scope>
    <source>
        <strain evidence="5 6">NBRC 13062</strain>
    </source>
</reference>
<feature type="chain" id="PRO_5029769282" description="Teneurin-like YD-shell domain-containing protein" evidence="3">
    <location>
        <begin position="21"/>
        <end position="2187"/>
    </location>
</feature>
<dbReference type="Proteomes" id="UP000498740">
    <property type="component" value="Unassembled WGS sequence"/>
</dbReference>
<evidence type="ECO:0000256" key="1">
    <source>
        <dbReference type="ARBA" id="ARBA00022737"/>
    </source>
</evidence>
<organism evidence="5 6">
    <name type="scientific">Streptomyces microflavus</name>
    <name type="common">Streptomyces lipmanii</name>
    <dbReference type="NCBI Taxonomy" id="1919"/>
    <lineage>
        <taxon>Bacteria</taxon>
        <taxon>Bacillati</taxon>
        <taxon>Actinomycetota</taxon>
        <taxon>Actinomycetes</taxon>
        <taxon>Kitasatosporales</taxon>
        <taxon>Streptomycetaceae</taxon>
        <taxon>Streptomyces</taxon>
    </lineage>
</organism>
<feature type="signal peptide" evidence="3">
    <location>
        <begin position="1"/>
        <end position="20"/>
    </location>
</feature>
<feature type="region of interest" description="Disordered" evidence="2">
    <location>
        <begin position="368"/>
        <end position="388"/>
    </location>
</feature>
<feature type="compositionally biased region" description="Basic and acidic residues" evidence="2">
    <location>
        <begin position="29"/>
        <end position="40"/>
    </location>
</feature>
<accession>A0A7J0CMD0</accession>
<feature type="compositionally biased region" description="Polar residues" evidence="2">
    <location>
        <begin position="104"/>
        <end position="115"/>
    </location>
</feature>
<sequence length="2187" mass="232634">MASLVLALAVPVGLAPVASAQPGGLGRPDLPEQRVSKVKEVTGPGAREARTRVAKDREANAAQARTAKEEQQVTWPAPATAKVTLEPAGRAEAKPGGLPLTVAPSRTRSDAQGSTDVKLTTLDRKATDRLGVTGVVLTAEAGREGRAEVGIDYSSFASAVGGGWSGRLRLVRLPDCALTTPEKTECRTQTPLDSRNDTKKRTVTAQITLAGSAAGKRSGGAASGRQVLALTATAAGAGESAKGVGDYSATALSESSSWQAGASSGSFTWSYALDLPAAAAGPSPSFGLSYDSGSVDGRTATTNNQGTSVGEGFSMTESYIERTYGSCDDDGHDDVSEQCWKYDNARLVLNGVSSRLVKDDTSGKWRLEGDDASQVTRSTGADNGDNDGEYWTVVKGDGTSYVFGRDKLDGAGTERTNSTWTVPVYGDDSGEPGYDAGGSFADRSVKQAWRWNLDYTVDTNNNAATYWYAAEANYYKKSEATKAGVAYTRGGYLKEVRYGLRKDALFTDDADAKVTFDYAERCTASDCSSLNEDTADNWPDVPFDAICAKDSDDCLAEGPAFFSRKRLTGVNTFSWSAAEKKYAPVDSWDFTQQYLDGGDIGDTSDQVLTLKSIKRTGLTGTAVTLDPVSFTYQMRPNRVDGTDDILPLTRPRMSTITSETGSITTVTLSSAECTRAQVVGAEEDSNTRSCYPQYWNINGASEASVDWFQKYRVLAVTVSDPAGQNDTVENEYAYSGAAWHYSDEPFTPKDERTWSDWRGYRQVTVYGGAKDAARSKTVSLYLQGMDGDKKKDGTTRAVTVPALTAPALGIPALKDAEQYAGELRQSVVYDGATPISATMNVPWSKETARQSVPGAGDQVARYVRTAASTSYTYLTVPKTWRSTGTASSFDDFGMARTTSDLGDLAKSGDETCTRLWYARNEAAGLTSLVSRTRTVAKACSVTEAALALPANKDTRGDVLSDTATVYDTGTVAGWTPDQKPTKGAGTWTGRATGYPATATGGERNPTGWQRQLATTYDALGRTLTVTDAQNNVSRTAYTPVAAGPLTKTVLTNAKGHTAVTFLDPRRALPERTYDNNQNKTEQAYDGLGRLTQVWAPDRIRGSQSPNSTFAYHLSRTEPSSVATSTLKADGETYNTTYTVYDALLRPLQTQSPTPLGGRLLTDTRYDSRGLEYETYADIFDSTSTPKGVYTRAEYGEAPRQNETVFDGAGRPTTTALYTFGVKRWTTSTSYTGDSTATTAVKGGSATRTITDARGREVEKREYAGQKPDDAAYGSTLGIPYTSTATTYTPDGLKDVITSAQDGSKWIYTYDLFGRKVSETDPDMGRSATEYDTLDRAVKVTDARDASIITGYDQLGRVESTWSKEKADANLLTSRVYDTLAKGQMTSSTRYTGGSSGVRYTKSVTAYDSLNRAVGTRITLPDSDPLVKAGVSATLDFTSHYRIDGTLQNGTEPAVGGLAKETVEHRYNALGQATSVTGATGYLRAVDYSALGQVQQLTLGTGGEGAKNVYVTNTYEEGTARLTRSHVTDQTHPYMLQDLKYTQDEAGNMTSISDGATLGGTGKADHQCFVYDARRRLTEAWTPQTADCATTGRTAAGITGAAPYWTSYTYTAAGQRDTETTHATSVNASTTTTAYEYGTATGQPHPLNRTTGAKAGAYVYDKSGNTTKRPGVQATQTLDWDSEGNLSRTTEPAVGSKPALDTGYLYDADGELLIRRAAGAGDTVLYLGATEVRLTVKGTAKSLSGTRYYSAAGRTLAVRTATAGTASTQLSFLTADHHGTSSLAIEAVTQAVTKRYSTPFGAPRGDQPTTTWPDDKAFLGKPADITTGLTHIGAREYDTGVGQFLSVDPVLSIEQHQSLNGYTYANQNPATNSDPTGLACYGGNHSASCNPTGQGGDAPAGCYAGNMSASCVGYSGDNMGTGGGGGSVSSGGSGGTASTSIGGTAGYGTSLTYIAGPKPVPVCFACMIGLAPVLGAAVGPVLEEAQLQNYCTSVPIDTVCNPQDAVLGGGSDGFRELALKWAFGKLEWRSGTYGEDSEIARQVMMTDATFEQRDVISSMYYNLGIVKGKVSKSITNEGISGQLKKDLKPLITGDHNLATVGLGSYTTDYEVLRASPQGLQVRMTVRNTMTISSLARPAVGYGTAREKFVQRWLDNDGIIAFEGAGRPYSMEVTFRTVIRRNGYRGLGS</sequence>
<keyword evidence="3" id="KW-0732">Signal</keyword>
<dbReference type="EMBL" id="BLWD01000001">
    <property type="protein sequence ID" value="GFN03660.1"/>
    <property type="molecule type" value="Genomic_DNA"/>
</dbReference>
<comment type="caution">
    <text evidence="5">The sequence shown here is derived from an EMBL/GenBank/DDBJ whole genome shotgun (WGS) entry which is preliminary data.</text>
</comment>
<dbReference type="NCBIfam" id="TIGR03696">
    <property type="entry name" value="Rhs_assc_core"/>
    <property type="match status" value="1"/>
</dbReference>
<dbReference type="InterPro" id="IPR056823">
    <property type="entry name" value="TEN-like_YD-shell"/>
</dbReference>
<feature type="compositionally biased region" description="Basic and acidic residues" evidence="2">
    <location>
        <begin position="47"/>
        <end position="59"/>
    </location>
</feature>
<evidence type="ECO:0000259" key="4">
    <source>
        <dbReference type="Pfam" id="PF25023"/>
    </source>
</evidence>
<dbReference type="PANTHER" id="PTHR32305">
    <property type="match status" value="1"/>
</dbReference>
<evidence type="ECO:0000256" key="3">
    <source>
        <dbReference type="SAM" id="SignalP"/>
    </source>
</evidence>
<evidence type="ECO:0000313" key="5">
    <source>
        <dbReference type="EMBL" id="GFN03660.1"/>
    </source>
</evidence>
<dbReference type="InterPro" id="IPR022385">
    <property type="entry name" value="Rhs_assc_core"/>
</dbReference>
<feature type="domain" description="Teneurin-like YD-shell" evidence="4">
    <location>
        <begin position="1646"/>
        <end position="1868"/>
    </location>
</feature>
<dbReference type="InterPro" id="IPR006530">
    <property type="entry name" value="YD"/>
</dbReference>